<dbReference type="PANTHER" id="PTHR43022:SF1">
    <property type="entry name" value="PROTEIN SMF"/>
    <property type="match status" value="1"/>
</dbReference>
<dbReference type="Proteomes" id="UP000217171">
    <property type="component" value="Chromosome"/>
</dbReference>
<dbReference type="OrthoDB" id="9785707at2"/>
<evidence type="ECO:0000313" key="4">
    <source>
        <dbReference type="Proteomes" id="UP000217171"/>
    </source>
</evidence>
<dbReference type="Pfam" id="PF02481">
    <property type="entry name" value="DNA_processg_A"/>
    <property type="match status" value="1"/>
</dbReference>
<comment type="similarity">
    <text evidence="1">Belongs to the DprA/Smf family.</text>
</comment>
<dbReference type="NCBIfam" id="TIGR00732">
    <property type="entry name" value="dprA"/>
    <property type="match status" value="1"/>
</dbReference>
<dbReference type="PANTHER" id="PTHR43022">
    <property type="entry name" value="PROTEIN SMF"/>
    <property type="match status" value="1"/>
</dbReference>
<organism evidence="3 4">
    <name type="scientific">Candidatus Nanopelagicus hibericus</name>
    <dbReference type="NCBI Taxonomy" id="1884915"/>
    <lineage>
        <taxon>Bacteria</taxon>
        <taxon>Bacillati</taxon>
        <taxon>Actinomycetota</taxon>
        <taxon>Actinomycetes</taxon>
        <taxon>Candidatus Nanopelagicales</taxon>
        <taxon>Candidatus Nanopelagicaceae</taxon>
        <taxon>Candidatus Nanopelagicus</taxon>
    </lineage>
</organism>
<dbReference type="SUPFAM" id="SSF102405">
    <property type="entry name" value="MCP/YpsA-like"/>
    <property type="match status" value="1"/>
</dbReference>
<feature type="domain" description="Smf/DprA SLOG" evidence="2">
    <location>
        <begin position="76"/>
        <end position="286"/>
    </location>
</feature>
<evidence type="ECO:0000313" key="3">
    <source>
        <dbReference type="EMBL" id="ASY13462.1"/>
    </source>
</evidence>
<dbReference type="KEGG" id="nhi:B1s21160_03885"/>
<evidence type="ECO:0000256" key="1">
    <source>
        <dbReference type="ARBA" id="ARBA00006525"/>
    </source>
</evidence>
<reference evidence="3 4" key="1">
    <citation type="submission" date="2016-07" db="EMBL/GenBank/DDBJ databases">
        <title>High microdiversification within the ubiquitous acI lineage of Actinobacteria.</title>
        <authorList>
            <person name="Neuenschwander S.M."/>
            <person name="Salcher M."/>
            <person name="Ghai R."/>
            <person name="Pernthaler J."/>
        </authorList>
    </citation>
    <scope>NUCLEOTIDE SEQUENCE [LARGE SCALE GENOMIC DNA]</scope>
    <source>
        <strain evidence="3">MMS-21-160</strain>
    </source>
</reference>
<accession>A0A249K9L9</accession>
<dbReference type="AlphaFoldDB" id="A0A249K9L9"/>
<dbReference type="EMBL" id="CP016771">
    <property type="protein sequence ID" value="ASY13462.1"/>
    <property type="molecule type" value="Genomic_DNA"/>
</dbReference>
<dbReference type="InterPro" id="IPR057666">
    <property type="entry name" value="DrpA_SLOG"/>
</dbReference>
<name>A0A249K9L9_9ACTN</name>
<dbReference type="GO" id="GO:0009294">
    <property type="term" value="P:DNA-mediated transformation"/>
    <property type="evidence" value="ECO:0007669"/>
    <property type="project" value="InterPro"/>
</dbReference>
<dbReference type="RefSeq" id="WP_095672491.1">
    <property type="nucleotide sequence ID" value="NZ_CP016771.1"/>
</dbReference>
<dbReference type="InterPro" id="IPR003488">
    <property type="entry name" value="DprA"/>
</dbReference>
<gene>
    <name evidence="3" type="ORF">B1s21160_03885</name>
</gene>
<keyword evidence="4" id="KW-1185">Reference proteome</keyword>
<dbReference type="Gene3D" id="3.40.50.450">
    <property type="match status" value="1"/>
</dbReference>
<protein>
    <submittedName>
        <fullName evidence="3">DNA processing protein</fullName>
    </submittedName>
</protein>
<evidence type="ECO:0000259" key="2">
    <source>
        <dbReference type="Pfam" id="PF02481"/>
    </source>
</evidence>
<sequence length="293" mass="31765">MIDEISARLILFSVIEVGNTFWINEVNTHSATAVYCKIIEGRKYLSQPNISKLRYQIQSRDLAELKVEIKQANAFFITNESIDWPNPLNDLSVPPIGLVCSGNREALGTLEQSISIVGSRRPTNYGVTVAKKLAYEAAIFRVCVVSGGAYGIDTAAHMGALAAGGITISVLAAGVNNLYPPENQGLFKQISDSGLLLSESMPSERSAPYKFLVRNRLIAALTKATVVVEAEFVSGSIRTARDAAEIFRPVFAIPGEVTSPLSEGCHRLISERVADIATSLDEILEVITPLQLR</sequence>
<proteinExistence type="inferred from homology"/>